<reference evidence="2" key="2">
    <citation type="submission" date="2020-09" db="EMBL/GenBank/DDBJ databases">
        <authorList>
            <person name="Sun Q."/>
            <person name="Zhou Y."/>
        </authorList>
    </citation>
    <scope>NUCLEOTIDE SEQUENCE</scope>
    <source>
        <strain evidence="2">CGMCC 1.15371</strain>
    </source>
</reference>
<proteinExistence type="predicted"/>
<organism evidence="2 3">
    <name type="scientific">Pullulanibacillus camelliae</name>
    <dbReference type="NCBI Taxonomy" id="1707096"/>
    <lineage>
        <taxon>Bacteria</taxon>
        <taxon>Bacillati</taxon>
        <taxon>Bacillota</taxon>
        <taxon>Bacilli</taxon>
        <taxon>Bacillales</taxon>
        <taxon>Sporolactobacillaceae</taxon>
        <taxon>Pullulanibacillus</taxon>
    </lineage>
</organism>
<sequence length="106" mass="11445">MTKGAKLIAALGIGFLGGLFVQRSLNHLPLSPERALSKVKASAKQVLTIDGAWIFLQKEPWSNGKLAYEVYKGGLTEKTGDEVVHYDFIVDAQTGTLLSLEAQVAD</sequence>
<dbReference type="EMBL" id="BMIR01000029">
    <property type="protein sequence ID" value="GGE55205.1"/>
    <property type="molecule type" value="Genomic_DNA"/>
</dbReference>
<feature type="domain" description="PepSY" evidence="1">
    <location>
        <begin position="29"/>
        <end position="99"/>
    </location>
</feature>
<dbReference type="Pfam" id="PF03413">
    <property type="entry name" value="PepSY"/>
    <property type="match status" value="1"/>
</dbReference>
<comment type="caution">
    <text evidence="2">The sequence shown here is derived from an EMBL/GenBank/DDBJ whole genome shotgun (WGS) entry which is preliminary data.</text>
</comment>
<reference evidence="2" key="1">
    <citation type="journal article" date="2014" name="Int. J. Syst. Evol. Microbiol.">
        <title>Complete genome sequence of Corynebacterium casei LMG S-19264T (=DSM 44701T), isolated from a smear-ripened cheese.</title>
        <authorList>
            <consortium name="US DOE Joint Genome Institute (JGI-PGF)"/>
            <person name="Walter F."/>
            <person name="Albersmeier A."/>
            <person name="Kalinowski J."/>
            <person name="Ruckert C."/>
        </authorList>
    </citation>
    <scope>NUCLEOTIDE SEQUENCE</scope>
    <source>
        <strain evidence="2">CGMCC 1.15371</strain>
    </source>
</reference>
<evidence type="ECO:0000259" key="1">
    <source>
        <dbReference type="Pfam" id="PF03413"/>
    </source>
</evidence>
<dbReference type="AlphaFoldDB" id="A0A8J3E0Q8"/>
<accession>A0A8J3E0Q8</accession>
<dbReference type="Proteomes" id="UP000628775">
    <property type="component" value="Unassembled WGS sequence"/>
</dbReference>
<dbReference type="InterPro" id="IPR025711">
    <property type="entry name" value="PepSY"/>
</dbReference>
<dbReference type="RefSeq" id="WP_188698532.1">
    <property type="nucleotide sequence ID" value="NZ_BMIR01000029.1"/>
</dbReference>
<keyword evidence="3" id="KW-1185">Reference proteome</keyword>
<gene>
    <name evidence="2" type="primary">ytzB</name>
    <name evidence="2" type="ORF">GCM10011391_37780</name>
</gene>
<evidence type="ECO:0000313" key="3">
    <source>
        <dbReference type="Proteomes" id="UP000628775"/>
    </source>
</evidence>
<protein>
    <submittedName>
        <fullName evidence="2">Peptidase M4</fullName>
    </submittedName>
</protein>
<evidence type="ECO:0000313" key="2">
    <source>
        <dbReference type="EMBL" id="GGE55205.1"/>
    </source>
</evidence>
<name>A0A8J3E0Q8_9BACL</name>